<accession>A0A0C2A4F5</accession>
<keyword evidence="2" id="KW-0812">Transmembrane</keyword>
<feature type="transmembrane region" description="Helical" evidence="2">
    <location>
        <begin position="164"/>
        <end position="184"/>
    </location>
</feature>
<dbReference type="RefSeq" id="WP_052547132.1">
    <property type="nucleotide sequence ID" value="NZ_JMCC02000013.1"/>
</dbReference>
<feature type="compositionally biased region" description="Basic and acidic residues" evidence="1">
    <location>
        <begin position="234"/>
        <end position="243"/>
    </location>
</feature>
<keyword evidence="2" id="KW-0472">Membrane</keyword>
<feature type="region of interest" description="Disordered" evidence="1">
    <location>
        <begin position="210"/>
        <end position="248"/>
    </location>
</feature>
<evidence type="ECO:0000256" key="2">
    <source>
        <dbReference type="SAM" id="Phobius"/>
    </source>
</evidence>
<evidence type="ECO:0000313" key="4">
    <source>
        <dbReference type="Proteomes" id="UP000031599"/>
    </source>
</evidence>
<proteinExistence type="predicted"/>
<reference evidence="3 4" key="1">
    <citation type="submission" date="2014-12" db="EMBL/GenBank/DDBJ databases">
        <title>Genome assembly of Enhygromyxa salina DSM 15201.</title>
        <authorList>
            <person name="Sharma G."/>
            <person name="Subramanian S."/>
        </authorList>
    </citation>
    <scope>NUCLEOTIDE SEQUENCE [LARGE SCALE GENOMIC DNA]</scope>
    <source>
        <strain evidence="3 4">DSM 15201</strain>
    </source>
</reference>
<dbReference type="Proteomes" id="UP000031599">
    <property type="component" value="Unassembled WGS sequence"/>
</dbReference>
<organism evidence="3 4">
    <name type="scientific">Enhygromyxa salina</name>
    <dbReference type="NCBI Taxonomy" id="215803"/>
    <lineage>
        <taxon>Bacteria</taxon>
        <taxon>Pseudomonadati</taxon>
        <taxon>Myxococcota</taxon>
        <taxon>Polyangia</taxon>
        <taxon>Nannocystales</taxon>
        <taxon>Nannocystaceae</taxon>
        <taxon>Enhygromyxa</taxon>
    </lineage>
</organism>
<evidence type="ECO:0000256" key="1">
    <source>
        <dbReference type="SAM" id="MobiDB-lite"/>
    </source>
</evidence>
<evidence type="ECO:0000313" key="3">
    <source>
        <dbReference type="EMBL" id="KIG18248.1"/>
    </source>
</evidence>
<feature type="compositionally biased region" description="Acidic residues" evidence="1">
    <location>
        <begin position="210"/>
        <end position="233"/>
    </location>
</feature>
<comment type="caution">
    <text evidence="3">The sequence shown here is derived from an EMBL/GenBank/DDBJ whole genome shotgun (WGS) entry which is preliminary data.</text>
</comment>
<gene>
    <name evidence="3" type="ORF">DB30_01357</name>
</gene>
<keyword evidence="2" id="KW-1133">Transmembrane helix</keyword>
<protein>
    <submittedName>
        <fullName evidence="3">Uncharacterized protein</fullName>
    </submittedName>
</protein>
<dbReference type="AlphaFoldDB" id="A0A0C2A4F5"/>
<name>A0A0C2A4F5_9BACT</name>
<dbReference type="EMBL" id="JMCC02000013">
    <property type="protein sequence ID" value="KIG18248.1"/>
    <property type="molecule type" value="Genomic_DNA"/>
</dbReference>
<sequence>MHDTDADEDLDEPTQPFTHAQIGMMLNEAEQAPPRREYPVDLSYFFGFGEAGTPSGMIGSHANHGGPTAAGVCGDPPRVKPSAPRVEPRAARAAPAPELDLYPWGPAPAELDGAPPLPNLPTLAPAQVPEWPAPAVTPQIAAPVHGSALEEDLRNAGLRSRVSVGLAGIAALVACGLGALVWWWTRAEPPPPSELGPPEVITMVATKYDENEDEDADEDAEEAAEEAAEDAEDQDTHDGEPRVQGRVSMEGPTGIKQVRASDTSHCVTQRELADEAQRAGNWTRLEELTREVKCWRPTRKAKVMRMNALFELGRLEECEKIGNGSNHPEIKKWMNLCTRGRG</sequence>